<evidence type="ECO:0000313" key="5">
    <source>
        <dbReference type="EMBL" id="WVZ50587.1"/>
    </source>
</evidence>
<keyword evidence="1" id="KW-0378">Hydrolase</keyword>
<dbReference type="SUPFAM" id="SSF57756">
    <property type="entry name" value="Retrovirus zinc finger-like domains"/>
    <property type="match status" value="1"/>
</dbReference>
<dbReference type="Pfam" id="PF25597">
    <property type="entry name" value="SH3_retrovirus"/>
    <property type="match status" value="1"/>
</dbReference>
<feature type="compositionally biased region" description="Polar residues" evidence="3">
    <location>
        <begin position="779"/>
        <end position="788"/>
    </location>
</feature>
<dbReference type="InterPro" id="IPR043502">
    <property type="entry name" value="DNA/RNA_pol_sf"/>
</dbReference>
<dbReference type="InterPro" id="IPR057670">
    <property type="entry name" value="SH3_retrovirus"/>
</dbReference>
<keyword evidence="2" id="KW-0862">Zinc</keyword>
<dbReference type="EMBL" id="CP144745">
    <property type="protein sequence ID" value="WVZ50587.1"/>
    <property type="molecule type" value="Genomic_DNA"/>
</dbReference>
<dbReference type="CDD" id="cd09272">
    <property type="entry name" value="RNase_HI_RT_Ty1"/>
    <property type="match status" value="1"/>
</dbReference>
<dbReference type="Gene3D" id="4.10.60.10">
    <property type="entry name" value="Zinc finger, CCHC-type"/>
    <property type="match status" value="1"/>
</dbReference>
<dbReference type="SUPFAM" id="SSF56672">
    <property type="entry name" value="DNA/RNA polymerases"/>
    <property type="match status" value="1"/>
</dbReference>
<dbReference type="InterPro" id="IPR013103">
    <property type="entry name" value="RVT_2"/>
</dbReference>
<proteinExistence type="predicted"/>
<dbReference type="GO" id="GO:0003676">
    <property type="term" value="F:nucleic acid binding"/>
    <property type="evidence" value="ECO:0007669"/>
    <property type="project" value="InterPro"/>
</dbReference>
<dbReference type="InterPro" id="IPR036875">
    <property type="entry name" value="Znf_CCHC_sf"/>
</dbReference>
<dbReference type="Pfam" id="PF22936">
    <property type="entry name" value="Pol_BBD"/>
    <property type="match status" value="1"/>
</dbReference>
<name>A0AAQ3PPJ8_PASNO</name>
<feature type="domain" description="CCHC-type" evidence="4">
    <location>
        <begin position="268"/>
        <end position="283"/>
    </location>
</feature>
<sequence>MGDNQGIEQVLGKLVELLTAKKAEAPSTSKEALPQMNAFQKLELMPIDIKMEGIKNYLAWSRRALLLLKAKKLEDYVNGKVAEPEDKSSNEWKSWDAINSLVSAWLLTSMFPTIAGSVDTLPTAAGIWEAVSKMYSGSGNVMLLAETDDRIYHLKQGELPLMAYVAELKRLWADLDHYEPIELPHAECVAWVKKYVEKRRVLQFLRGLNSEFEGRRAAMFHQSSLPSLEEAIAAMAQEESRLKVMKGNAPSPPQPAFVVAESHETRICYNCGEKGHLSRACPQPQRSHRGRGRGSDRGTSRGGGYRGGRRGYRANFAMPEEIASDLVTIPVAELEELKKLRENKSNSKYDDQGAVSTSIDNVANLVHSDSETIQTADGTSQPIRGVGTVKCTPSITLSSVLYVPSFPVNLVSISSLVDQMDCRVSLDRENCLIQERKTGKRLGTGTDEAICVALTTVASEEEAKVMLLHCRLGHISFDVMSRMFHDEMCKVDKRKVVCDACEFGKHTRASYVSRGLRSVNPFMLIHSDTSPIVSVSGMKYFVTFIDCYSRFTWLYLMKHKSEVLNCFKDFYACVKNQFNAHTSCPDTPPQNGVAERKNRHLLEVARSLMYTMNVPKFLWSEAVMTATHLINRMPSRVLGMKTPCEMLFGKNEFIVAPKVFGCTCFVRDHRPSVGKLDPQAIKCIFVGYSCGQKGYKCWSPSEHRMFVSMDVTFRESIPFHGERSDLSDLFAILESPIVDEVTREGESKNLQSDSVEKQPKIGGVISTSASQERRMQGVNDESISSQDGNLEDERPHDRYFSKAIEVAPPPPIHDSTQEIINVSSSPEVELDHPLSDDLPIALRKSTRTNAGVPRPRYGFEDISNYVSYASLSSSYKSFLASLQLVQIPKDWKEAKHNPKWKEAMLEELAALEKNKTWDLVPFPKGKKVVGCKWVFTVKQNPDGKVERYKARLVAKGYCQTYGIDYDETFAPVAKMSTTKGKVLKLKKSLYGLKQSPRAWFDRLRRAMCSMGYKQCNSDHTVFYHHSRGHVTILAVYVDDMIIIGDDTLEIARLKSNLSKEFEVKDLGQLRYFLGIEIARSPRGIVLSQRRYVLDLLDETGMLGCRPASTPIEENHKICAEYGDPIDKERYQRLVGRLIYLYHTRPDITYAVSIVSCYMHDPRSGHLDAIYRILRYLKNSPGKGLWFKRNGHLEVEGYCDADWASCLDDRRSTSGYCTFVGGNLVAWRSKKQPVVSRSTAEAEFRAMSVCLSEMLWVKNLLSELKLMKGTMKLWGDNKSALSIATNPVQHDRTKHVDIDCFFIKERLDDGTLKLDFVNSSEQISRGPERKLEGSYNPLFSKLPSPDR</sequence>
<keyword evidence="2" id="KW-0863">Zinc-finger</keyword>
<protein>
    <recommendedName>
        <fullName evidence="4">CCHC-type domain-containing protein</fullName>
    </recommendedName>
</protein>
<dbReference type="SUPFAM" id="SSF53098">
    <property type="entry name" value="Ribonuclease H-like"/>
    <property type="match status" value="1"/>
</dbReference>
<evidence type="ECO:0000256" key="3">
    <source>
        <dbReference type="SAM" id="MobiDB-lite"/>
    </source>
</evidence>
<dbReference type="PROSITE" id="PS50158">
    <property type="entry name" value="ZF_CCHC"/>
    <property type="match status" value="1"/>
</dbReference>
<dbReference type="Pfam" id="PF07727">
    <property type="entry name" value="RVT_2"/>
    <property type="match status" value="2"/>
</dbReference>
<feature type="region of interest" description="Disordered" evidence="3">
    <location>
        <begin position="743"/>
        <end position="792"/>
    </location>
</feature>
<dbReference type="GO" id="GO:0008270">
    <property type="term" value="F:zinc ion binding"/>
    <property type="evidence" value="ECO:0007669"/>
    <property type="project" value="UniProtKB-KW"/>
</dbReference>
<keyword evidence="1" id="KW-0645">Protease</keyword>
<dbReference type="Proteomes" id="UP001341281">
    <property type="component" value="Chromosome 01"/>
</dbReference>
<dbReference type="SMART" id="SM00343">
    <property type="entry name" value="ZnF_C2HC"/>
    <property type="match status" value="1"/>
</dbReference>
<dbReference type="InterPro" id="IPR012337">
    <property type="entry name" value="RNaseH-like_sf"/>
</dbReference>
<feature type="region of interest" description="Disordered" evidence="3">
    <location>
        <begin position="1324"/>
        <end position="1346"/>
    </location>
</feature>
<reference evidence="5 6" key="1">
    <citation type="submission" date="2024-02" db="EMBL/GenBank/DDBJ databases">
        <title>High-quality chromosome-scale genome assembly of Pensacola bahiagrass (Paspalum notatum Flugge var. saurae).</title>
        <authorList>
            <person name="Vega J.M."/>
            <person name="Podio M."/>
            <person name="Orjuela J."/>
            <person name="Siena L.A."/>
            <person name="Pessino S.C."/>
            <person name="Combes M.C."/>
            <person name="Mariac C."/>
            <person name="Albertini E."/>
            <person name="Pupilli F."/>
            <person name="Ortiz J.P.A."/>
            <person name="Leblanc O."/>
        </authorList>
    </citation>
    <scope>NUCLEOTIDE SEQUENCE [LARGE SCALE GENOMIC DNA]</scope>
    <source>
        <strain evidence="5">R1</strain>
        <tissue evidence="5">Leaf</tissue>
    </source>
</reference>
<keyword evidence="6" id="KW-1185">Reference proteome</keyword>
<dbReference type="PANTHER" id="PTHR11439:SF467">
    <property type="entry name" value="INTEGRASE CATALYTIC DOMAIN-CONTAINING PROTEIN"/>
    <property type="match status" value="1"/>
</dbReference>
<dbReference type="InterPro" id="IPR036397">
    <property type="entry name" value="RNaseH_sf"/>
</dbReference>
<dbReference type="InterPro" id="IPR029472">
    <property type="entry name" value="Copia-like_N"/>
</dbReference>
<evidence type="ECO:0000259" key="4">
    <source>
        <dbReference type="PROSITE" id="PS50158"/>
    </source>
</evidence>
<dbReference type="Pfam" id="PF13976">
    <property type="entry name" value="gag_pre-integrs"/>
    <property type="match status" value="1"/>
</dbReference>
<dbReference type="Pfam" id="PF14244">
    <property type="entry name" value="Retrotran_gag_3"/>
    <property type="match status" value="1"/>
</dbReference>
<dbReference type="Pfam" id="PF00098">
    <property type="entry name" value="zf-CCHC"/>
    <property type="match status" value="1"/>
</dbReference>
<keyword evidence="1" id="KW-0064">Aspartyl protease</keyword>
<evidence type="ECO:0000313" key="6">
    <source>
        <dbReference type="Proteomes" id="UP001341281"/>
    </source>
</evidence>
<dbReference type="PANTHER" id="PTHR11439">
    <property type="entry name" value="GAG-POL-RELATED RETROTRANSPOSON"/>
    <property type="match status" value="1"/>
</dbReference>
<evidence type="ECO:0000256" key="1">
    <source>
        <dbReference type="ARBA" id="ARBA00022750"/>
    </source>
</evidence>
<keyword evidence="2" id="KW-0479">Metal-binding</keyword>
<accession>A0AAQ3PPJ8</accession>
<evidence type="ECO:0000256" key="2">
    <source>
        <dbReference type="PROSITE-ProRule" id="PRU00047"/>
    </source>
</evidence>
<dbReference type="GO" id="GO:0004190">
    <property type="term" value="F:aspartic-type endopeptidase activity"/>
    <property type="evidence" value="ECO:0007669"/>
    <property type="project" value="UniProtKB-KW"/>
</dbReference>
<dbReference type="InterPro" id="IPR025724">
    <property type="entry name" value="GAG-pre-integrase_dom"/>
</dbReference>
<gene>
    <name evidence="5" type="ORF">U9M48_001828</name>
</gene>
<dbReference type="InterPro" id="IPR054722">
    <property type="entry name" value="PolX-like_BBD"/>
</dbReference>
<organism evidence="5 6">
    <name type="scientific">Paspalum notatum var. saurae</name>
    <dbReference type="NCBI Taxonomy" id="547442"/>
    <lineage>
        <taxon>Eukaryota</taxon>
        <taxon>Viridiplantae</taxon>
        <taxon>Streptophyta</taxon>
        <taxon>Embryophyta</taxon>
        <taxon>Tracheophyta</taxon>
        <taxon>Spermatophyta</taxon>
        <taxon>Magnoliopsida</taxon>
        <taxon>Liliopsida</taxon>
        <taxon>Poales</taxon>
        <taxon>Poaceae</taxon>
        <taxon>PACMAD clade</taxon>
        <taxon>Panicoideae</taxon>
        <taxon>Andropogonodae</taxon>
        <taxon>Paspaleae</taxon>
        <taxon>Paspalinae</taxon>
        <taxon>Paspalum</taxon>
    </lineage>
</organism>
<dbReference type="InterPro" id="IPR001878">
    <property type="entry name" value="Znf_CCHC"/>
</dbReference>
<feature type="region of interest" description="Disordered" evidence="3">
    <location>
        <begin position="275"/>
        <end position="311"/>
    </location>
</feature>
<dbReference type="Gene3D" id="3.30.420.10">
    <property type="entry name" value="Ribonuclease H-like superfamily/Ribonuclease H"/>
    <property type="match status" value="2"/>
</dbReference>